<keyword evidence="2" id="KW-1185">Reference proteome</keyword>
<dbReference type="EMBL" id="KN834798">
    <property type="protein sequence ID" value="KIK56441.1"/>
    <property type="molecule type" value="Genomic_DNA"/>
</dbReference>
<accession>A0A0D0BN96</accession>
<sequence length="345" mass="39874">MLLDLQHHCGPLPLDLFIYLRRPNSLKADMSNELISLPDDALYKVFIADLSNASTSTVPDSFFLVQRTAKFRRRESAVAEDDKCVVDFKSPFAEGLLRTRFANIVLDDAQRLFRVCTFDPEVNVLGGWIFEAQAILYTACRPPNHAKVFGPFKKMSFNGTKHEDHTFRGSPSNQTELRKDCNGELKFFDGMRRVYSYTPATPTQLPVRINFEPFRSRTIQKYDEIADITLNTQFYYVPKKTFNPLFDAFFFSLGVDIVNIHFLQMYATKRHEGTDEGLQLAQEVKELIDAHYQHSCTINVHWVLVAPAREHSFSWVMPPEWSEKQYADVTGEVFIQYLNLNIMKK</sequence>
<gene>
    <name evidence="1" type="ORF">GYMLUDRAFT_247936</name>
</gene>
<dbReference type="Proteomes" id="UP000053593">
    <property type="component" value="Unassembled WGS sequence"/>
</dbReference>
<name>A0A0D0BN96_9AGAR</name>
<organism evidence="1 2">
    <name type="scientific">Collybiopsis luxurians FD-317 M1</name>
    <dbReference type="NCBI Taxonomy" id="944289"/>
    <lineage>
        <taxon>Eukaryota</taxon>
        <taxon>Fungi</taxon>
        <taxon>Dikarya</taxon>
        <taxon>Basidiomycota</taxon>
        <taxon>Agaricomycotina</taxon>
        <taxon>Agaricomycetes</taxon>
        <taxon>Agaricomycetidae</taxon>
        <taxon>Agaricales</taxon>
        <taxon>Marasmiineae</taxon>
        <taxon>Omphalotaceae</taxon>
        <taxon>Collybiopsis</taxon>
        <taxon>Collybiopsis luxurians</taxon>
    </lineage>
</organism>
<dbReference type="OrthoDB" id="2340858at2759"/>
<evidence type="ECO:0000313" key="1">
    <source>
        <dbReference type="EMBL" id="KIK56441.1"/>
    </source>
</evidence>
<dbReference type="HOGENOM" id="CLU_804235_0_0_1"/>
<protein>
    <submittedName>
        <fullName evidence="1">Uncharacterized protein</fullName>
    </submittedName>
</protein>
<reference evidence="1 2" key="1">
    <citation type="submission" date="2014-04" db="EMBL/GenBank/DDBJ databases">
        <title>Evolutionary Origins and Diversification of the Mycorrhizal Mutualists.</title>
        <authorList>
            <consortium name="DOE Joint Genome Institute"/>
            <consortium name="Mycorrhizal Genomics Consortium"/>
            <person name="Kohler A."/>
            <person name="Kuo A."/>
            <person name="Nagy L.G."/>
            <person name="Floudas D."/>
            <person name="Copeland A."/>
            <person name="Barry K.W."/>
            <person name="Cichocki N."/>
            <person name="Veneault-Fourrey C."/>
            <person name="LaButti K."/>
            <person name="Lindquist E.A."/>
            <person name="Lipzen A."/>
            <person name="Lundell T."/>
            <person name="Morin E."/>
            <person name="Murat C."/>
            <person name="Riley R."/>
            <person name="Ohm R."/>
            <person name="Sun H."/>
            <person name="Tunlid A."/>
            <person name="Henrissat B."/>
            <person name="Grigoriev I.V."/>
            <person name="Hibbett D.S."/>
            <person name="Martin F."/>
        </authorList>
    </citation>
    <scope>NUCLEOTIDE SEQUENCE [LARGE SCALE GENOMIC DNA]</scope>
    <source>
        <strain evidence="1 2">FD-317 M1</strain>
    </source>
</reference>
<proteinExistence type="predicted"/>
<evidence type="ECO:0000313" key="2">
    <source>
        <dbReference type="Proteomes" id="UP000053593"/>
    </source>
</evidence>
<dbReference type="AlphaFoldDB" id="A0A0D0BN96"/>